<dbReference type="GO" id="GO:0003755">
    <property type="term" value="F:peptidyl-prolyl cis-trans isomerase activity"/>
    <property type="evidence" value="ECO:0007669"/>
    <property type="project" value="UniProtKB-UniRule"/>
</dbReference>
<name>W9GS84_9MICO</name>
<reference evidence="7" key="1">
    <citation type="submission" date="2013-08" db="EMBL/GenBank/DDBJ databases">
        <title>Intrasporangium oryzae NRRL B-24470.</title>
        <authorList>
            <person name="Liu H."/>
            <person name="Wang G."/>
        </authorList>
    </citation>
    <scope>NUCLEOTIDE SEQUENCE [LARGE SCALE GENOMIC DNA]</scope>
    <source>
        <strain evidence="7">Q5-1</strain>
    </source>
</reference>
<evidence type="ECO:0000313" key="6">
    <source>
        <dbReference type="EMBL" id="EWT06749.1"/>
    </source>
</evidence>
<dbReference type="RefSeq" id="WP_034714792.1">
    <property type="nucleotide sequence ID" value="NZ_AWQS01000034.1"/>
</dbReference>
<dbReference type="EC" id="5.2.1.8" evidence="2"/>
<evidence type="ECO:0000313" key="7">
    <source>
        <dbReference type="Proteomes" id="UP000019494"/>
    </source>
</evidence>
<proteinExistence type="inferred from homology"/>
<feature type="compositionally biased region" description="Low complexity" evidence="3">
    <location>
        <begin position="72"/>
        <end position="86"/>
    </location>
</feature>
<comment type="catalytic activity">
    <reaction evidence="2">
        <text>[protein]-peptidylproline (omega=180) = [protein]-peptidylproline (omega=0)</text>
        <dbReference type="Rhea" id="RHEA:16237"/>
        <dbReference type="Rhea" id="RHEA-COMP:10747"/>
        <dbReference type="Rhea" id="RHEA-COMP:10748"/>
        <dbReference type="ChEBI" id="CHEBI:83833"/>
        <dbReference type="ChEBI" id="CHEBI:83834"/>
        <dbReference type="EC" id="5.2.1.8"/>
    </reaction>
</comment>
<dbReference type="PANTHER" id="PTHR45625">
    <property type="entry name" value="PEPTIDYL-PROLYL CIS-TRANS ISOMERASE-RELATED"/>
    <property type="match status" value="1"/>
</dbReference>
<dbReference type="EMBL" id="AWQS01000034">
    <property type="protein sequence ID" value="EWT06749.1"/>
    <property type="molecule type" value="Genomic_DNA"/>
</dbReference>
<feature type="compositionally biased region" description="Polar residues" evidence="3">
    <location>
        <begin position="61"/>
        <end position="71"/>
    </location>
</feature>
<dbReference type="SUPFAM" id="SSF50891">
    <property type="entry name" value="Cyclophilin-like"/>
    <property type="match status" value="1"/>
</dbReference>
<comment type="function">
    <text evidence="1 2">PPIases accelerate the folding of proteins. It catalyzes the cis-trans isomerization of proline imidic peptide bonds in oligopeptides.</text>
</comment>
<dbReference type="PATRIC" id="fig|584657.3.peg.1296"/>
<evidence type="ECO:0000256" key="2">
    <source>
        <dbReference type="RuleBase" id="RU363019"/>
    </source>
</evidence>
<feature type="domain" description="PPIase cyclophilin-type" evidence="5">
    <location>
        <begin position="123"/>
        <end position="272"/>
    </location>
</feature>
<keyword evidence="4" id="KW-0472">Membrane</keyword>
<protein>
    <recommendedName>
        <fullName evidence="2">Peptidyl-prolyl cis-trans isomerase</fullName>
        <shortName evidence="2">PPIase</shortName>
        <ecNumber evidence="2">5.2.1.8</ecNumber>
    </recommendedName>
</protein>
<evidence type="ECO:0000256" key="1">
    <source>
        <dbReference type="ARBA" id="ARBA00002388"/>
    </source>
</evidence>
<evidence type="ECO:0000256" key="4">
    <source>
        <dbReference type="SAM" id="Phobius"/>
    </source>
</evidence>
<gene>
    <name evidence="6" type="ORF">N864_18000</name>
</gene>
<dbReference type="Gene3D" id="2.40.100.10">
    <property type="entry name" value="Cyclophilin-like"/>
    <property type="match status" value="1"/>
</dbReference>
<organism evidence="6 7">
    <name type="scientific">Intrasporangium chromatireducens Q5-1</name>
    <dbReference type="NCBI Taxonomy" id="584657"/>
    <lineage>
        <taxon>Bacteria</taxon>
        <taxon>Bacillati</taxon>
        <taxon>Actinomycetota</taxon>
        <taxon>Actinomycetes</taxon>
        <taxon>Micrococcales</taxon>
        <taxon>Intrasporangiaceae</taxon>
        <taxon>Intrasporangium</taxon>
    </lineage>
</organism>
<dbReference type="AlphaFoldDB" id="W9GS84"/>
<dbReference type="PANTHER" id="PTHR45625:SF3">
    <property type="entry name" value="PEPTIDYL-PROLYL CIS-TRANS ISOMERASE B-RELATED"/>
    <property type="match status" value="1"/>
</dbReference>
<keyword evidence="7" id="KW-1185">Reference proteome</keyword>
<comment type="similarity">
    <text evidence="2">Belongs to the cyclophilin-type PPIase family.</text>
</comment>
<comment type="caution">
    <text evidence="6">The sequence shown here is derived from an EMBL/GenBank/DDBJ whole genome shotgun (WGS) entry which is preliminary data.</text>
</comment>
<keyword evidence="2" id="KW-0697">Rotamase</keyword>
<evidence type="ECO:0000256" key="3">
    <source>
        <dbReference type="SAM" id="MobiDB-lite"/>
    </source>
</evidence>
<dbReference type="InterPro" id="IPR029000">
    <property type="entry name" value="Cyclophilin-like_dom_sf"/>
</dbReference>
<dbReference type="PROSITE" id="PS50072">
    <property type="entry name" value="CSA_PPIASE_2"/>
    <property type="match status" value="1"/>
</dbReference>
<dbReference type="InterPro" id="IPR044666">
    <property type="entry name" value="Cyclophilin_A-like"/>
</dbReference>
<sequence>MTKQQERARARRRQQGPQRATEAPVSESTRDKQLFGGILAVILVVAAFVAVPHFLPKGDPTPQSAPTQAGSATGAALQEGQQLAAGCEQPPPLQTTPKTFAKVPDKKAAAGKTFVASVHTTCGDITFELNGAKAPQTVASFNFLAKEGYWAPSPCHRVTSAGIFVLQCGDPTGSGSGDPGYGYGVENAPKDGVYPAGTLAMARTQDPNSNGGQFFIAYEETKLPTDGGGYTIFGKVTKGLDVVKKIAAKKALPPNTNDGTPVSPISILSVEVTEKKA</sequence>
<dbReference type="Pfam" id="PF00160">
    <property type="entry name" value="Pro_isomerase"/>
    <property type="match status" value="1"/>
</dbReference>
<keyword evidence="4" id="KW-0812">Transmembrane</keyword>
<keyword evidence="2 6" id="KW-0413">Isomerase</keyword>
<dbReference type="PRINTS" id="PR00153">
    <property type="entry name" value="CSAPPISMRASE"/>
</dbReference>
<evidence type="ECO:0000259" key="5">
    <source>
        <dbReference type="PROSITE" id="PS50072"/>
    </source>
</evidence>
<feature type="transmembrane region" description="Helical" evidence="4">
    <location>
        <begin position="34"/>
        <end position="55"/>
    </location>
</feature>
<keyword evidence="4" id="KW-1133">Transmembrane helix</keyword>
<dbReference type="InterPro" id="IPR002130">
    <property type="entry name" value="Cyclophilin-type_PPIase_dom"/>
</dbReference>
<accession>W9GS84</accession>
<dbReference type="Proteomes" id="UP000019494">
    <property type="component" value="Unassembled WGS sequence"/>
</dbReference>
<feature type="region of interest" description="Disordered" evidence="3">
    <location>
        <begin position="1"/>
        <end position="29"/>
    </location>
</feature>
<dbReference type="OrthoDB" id="5507614at2"/>
<feature type="region of interest" description="Disordered" evidence="3">
    <location>
        <begin position="57"/>
        <end position="97"/>
    </location>
</feature>